<sequence length="64" mass="7599">MGKELWLIYEENQYYLGVLALLAKTPYKIKMNTLEMHFFVVNQNNKFINLDKLSGVYSIKKPRT</sequence>
<reference evidence="1" key="1">
    <citation type="submission" date="2023-08" db="EMBL/GenBank/DDBJ databases">
        <title>Genomic characterization of piscicolin 126 produced by Carnobacterium maltaromaticum CM22 strain isolated from salmon (Salmo salar).</title>
        <authorList>
            <person name="Gonzalez-Gragera E."/>
            <person name="Garcia-Lopez J.D."/>
            <person name="Teso-Perez C."/>
            <person name="Gimenez-Hernandez I."/>
            <person name="Peralta-Sanchez J.M."/>
            <person name="Valdivia E."/>
            <person name="Montalban-Lopez M."/>
            <person name="Martin-Platero A.M."/>
            <person name="Banos A."/>
            <person name="Martinez-Bueno M."/>
        </authorList>
    </citation>
    <scope>NUCLEOTIDE SEQUENCE</scope>
    <source>
        <strain evidence="1">CM22</strain>
    </source>
</reference>
<dbReference type="RefSeq" id="WP_322809280.1">
    <property type="nucleotide sequence ID" value="NZ_JAVBVO010000003.1"/>
</dbReference>
<proteinExistence type="predicted"/>
<gene>
    <name evidence="1" type="ORF">RAK27_12950</name>
</gene>
<evidence type="ECO:0000313" key="2">
    <source>
        <dbReference type="Proteomes" id="UP001290462"/>
    </source>
</evidence>
<protein>
    <submittedName>
        <fullName evidence="1">Uncharacterized protein</fullName>
    </submittedName>
</protein>
<dbReference type="AlphaFoldDB" id="A0AAW9K4R8"/>
<accession>A0AAW9K4R8</accession>
<name>A0AAW9K4R8_CARML</name>
<evidence type="ECO:0000313" key="1">
    <source>
        <dbReference type="EMBL" id="MDZ5759565.1"/>
    </source>
</evidence>
<comment type="caution">
    <text evidence="1">The sequence shown here is derived from an EMBL/GenBank/DDBJ whole genome shotgun (WGS) entry which is preliminary data.</text>
</comment>
<dbReference type="EMBL" id="JAVBVO010000003">
    <property type="protein sequence ID" value="MDZ5759565.1"/>
    <property type="molecule type" value="Genomic_DNA"/>
</dbReference>
<organism evidence="1 2">
    <name type="scientific">Carnobacterium maltaromaticum</name>
    <name type="common">Carnobacterium piscicola</name>
    <dbReference type="NCBI Taxonomy" id="2751"/>
    <lineage>
        <taxon>Bacteria</taxon>
        <taxon>Bacillati</taxon>
        <taxon>Bacillota</taxon>
        <taxon>Bacilli</taxon>
        <taxon>Lactobacillales</taxon>
        <taxon>Carnobacteriaceae</taxon>
        <taxon>Carnobacterium</taxon>
    </lineage>
</organism>
<dbReference type="Proteomes" id="UP001290462">
    <property type="component" value="Unassembled WGS sequence"/>
</dbReference>